<feature type="region of interest" description="Disordered" evidence="1">
    <location>
        <begin position="125"/>
        <end position="146"/>
    </location>
</feature>
<evidence type="ECO:0000256" key="1">
    <source>
        <dbReference type="SAM" id="MobiDB-lite"/>
    </source>
</evidence>
<dbReference type="Proteomes" id="UP001172673">
    <property type="component" value="Unassembled WGS sequence"/>
</dbReference>
<dbReference type="Pfam" id="PF03061">
    <property type="entry name" value="4HBT"/>
    <property type="match status" value="1"/>
</dbReference>
<feature type="compositionally biased region" description="Basic and acidic residues" evidence="1">
    <location>
        <begin position="133"/>
        <end position="145"/>
    </location>
</feature>
<accession>A0AA38WXY9</accession>
<comment type="caution">
    <text evidence="3">The sequence shown here is derived from an EMBL/GenBank/DDBJ whole genome shotgun (WGS) entry which is preliminary data.</text>
</comment>
<dbReference type="AlphaFoldDB" id="A0AA38WXY9"/>
<name>A0AA38WXY9_9EURO</name>
<dbReference type="CDD" id="cd03443">
    <property type="entry name" value="PaaI_thioesterase"/>
    <property type="match status" value="1"/>
</dbReference>
<evidence type="ECO:0000259" key="2">
    <source>
        <dbReference type="Pfam" id="PF03061"/>
    </source>
</evidence>
<sequence>MPTTDPAYFQAIPWCAALLSDPEYVVAPSRFGKPMKGARGEFFTRTLATDNVITAFVYQTRRHGLSGNTTSSAQSDVSPSPAVSEVRAFLSTASGVNGHPGIAHGGFVAAVIDEVMGFLINSNRATTETAGPPHEKGSKSTEPQRHLVPMTAPGHSVMTAELTTKYRRPVPSGEAVLVRTWVEKVEGRKIFVRATIEGEERQILSEGVGLFVALKPGVKGPEIGKRVARI</sequence>
<dbReference type="Gene3D" id="3.10.129.10">
    <property type="entry name" value="Hotdog Thioesterase"/>
    <property type="match status" value="1"/>
</dbReference>
<organism evidence="3 4">
    <name type="scientific">Cladophialophora chaetospira</name>
    <dbReference type="NCBI Taxonomy" id="386627"/>
    <lineage>
        <taxon>Eukaryota</taxon>
        <taxon>Fungi</taxon>
        <taxon>Dikarya</taxon>
        <taxon>Ascomycota</taxon>
        <taxon>Pezizomycotina</taxon>
        <taxon>Eurotiomycetes</taxon>
        <taxon>Chaetothyriomycetidae</taxon>
        <taxon>Chaetothyriales</taxon>
        <taxon>Herpotrichiellaceae</taxon>
        <taxon>Cladophialophora</taxon>
    </lineage>
</organism>
<dbReference type="SUPFAM" id="SSF54637">
    <property type="entry name" value="Thioesterase/thiol ester dehydrase-isomerase"/>
    <property type="match status" value="1"/>
</dbReference>
<reference evidence="3" key="1">
    <citation type="submission" date="2022-10" db="EMBL/GenBank/DDBJ databases">
        <title>Culturing micro-colonial fungi from biological soil crusts in the Mojave desert and describing Neophaeococcomyces mojavensis, and introducing the new genera and species Taxawa tesnikishii.</title>
        <authorList>
            <person name="Kurbessoian T."/>
            <person name="Stajich J.E."/>
        </authorList>
    </citation>
    <scope>NUCLEOTIDE SEQUENCE</scope>
    <source>
        <strain evidence="3">TK_41</strain>
    </source>
</reference>
<dbReference type="InterPro" id="IPR006683">
    <property type="entry name" value="Thioestr_dom"/>
</dbReference>
<gene>
    <name evidence="3" type="ORF">H2200_012490</name>
</gene>
<dbReference type="PANTHER" id="PTHR47260:SF6">
    <property type="entry name" value="THIOESTERASE DOMAIN-CONTAINING PROTEIN"/>
    <property type="match status" value="1"/>
</dbReference>
<dbReference type="InterPro" id="IPR029069">
    <property type="entry name" value="HotDog_dom_sf"/>
</dbReference>
<feature type="domain" description="Thioesterase" evidence="2">
    <location>
        <begin position="101"/>
        <end position="202"/>
    </location>
</feature>
<keyword evidence="4" id="KW-1185">Reference proteome</keyword>
<evidence type="ECO:0000313" key="3">
    <source>
        <dbReference type="EMBL" id="KAJ9603195.1"/>
    </source>
</evidence>
<dbReference type="InterPro" id="IPR052061">
    <property type="entry name" value="PTE-AB_protein"/>
</dbReference>
<dbReference type="PANTHER" id="PTHR47260">
    <property type="entry name" value="UPF0644 PROTEIN PB2B4.06"/>
    <property type="match status" value="1"/>
</dbReference>
<dbReference type="EMBL" id="JAPDRK010000023">
    <property type="protein sequence ID" value="KAJ9603195.1"/>
    <property type="molecule type" value="Genomic_DNA"/>
</dbReference>
<protein>
    <recommendedName>
        <fullName evidence="2">Thioesterase domain-containing protein</fullName>
    </recommendedName>
</protein>
<evidence type="ECO:0000313" key="4">
    <source>
        <dbReference type="Proteomes" id="UP001172673"/>
    </source>
</evidence>
<proteinExistence type="predicted"/>